<keyword evidence="1" id="KW-0472">Membrane</keyword>
<dbReference type="RefSeq" id="WP_128250711.1">
    <property type="nucleotide sequence ID" value="NZ_CP034951.1"/>
</dbReference>
<reference evidence="2 3" key="1">
    <citation type="submission" date="2019-01" db="EMBL/GenBank/DDBJ databases">
        <title>Complete genome sequencing of Aequorivita sp. H23M31.</title>
        <authorList>
            <person name="Bae J.-W."/>
        </authorList>
    </citation>
    <scope>NUCLEOTIDE SEQUENCE [LARGE SCALE GENOMIC DNA]</scope>
    <source>
        <strain evidence="2 3">H23M31</strain>
    </source>
</reference>
<evidence type="ECO:0000256" key="1">
    <source>
        <dbReference type="SAM" id="Phobius"/>
    </source>
</evidence>
<gene>
    <name evidence="2" type="ORF">EI546_11725</name>
</gene>
<dbReference type="KEGG" id="aev:EI546_11725"/>
<feature type="transmembrane region" description="Helical" evidence="1">
    <location>
        <begin position="194"/>
        <end position="216"/>
    </location>
</feature>
<feature type="transmembrane region" description="Helical" evidence="1">
    <location>
        <begin position="13"/>
        <end position="32"/>
    </location>
</feature>
<feature type="transmembrane region" description="Helical" evidence="1">
    <location>
        <begin position="95"/>
        <end position="114"/>
    </location>
</feature>
<sequence length="217" mass="25659">MEYTERIIESNDWATYLLVGCFALLVLAKYSYPKRFEEFAFLPIRDKYFTVRGKDDSIYHPFNIILFAIQAICVSIFIFLLFRAYKPSEIQTNEWLFIQIFSGYTIFVFIKLSIEKMLANIFSIDALIDQYLYQKLSHRNFLGLILFAGNLFFLYVLRTPHLSLLIFAICILILNTIALFYSYKKNGNLIASNFFHFILYLCALEISPYIILYKVFF</sequence>
<dbReference type="AlphaFoldDB" id="A0A410G4Z1"/>
<feature type="transmembrane region" description="Helical" evidence="1">
    <location>
        <begin position="62"/>
        <end position="83"/>
    </location>
</feature>
<keyword evidence="1" id="KW-1133">Transmembrane helix</keyword>
<dbReference type="EMBL" id="CP034951">
    <property type="protein sequence ID" value="QAA82344.1"/>
    <property type="molecule type" value="Genomic_DNA"/>
</dbReference>
<evidence type="ECO:0000313" key="2">
    <source>
        <dbReference type="EMBL" id="QAA82344.1"/>
    </source>
</evidence>
<protein>
    <submittedName>
        <fullName evidence="2">DUF4271 domain-containing protein</fullName>
    </submittedName>
</protein>
<name>A0A410G4Z1_9FLAO</name>
<keyword evidence="1" id="KW-0812">Transmembrane</keyword>
<organism evidence="2 3">
    <name type="scientific">Aequorivita ciconiae</name>
    <dbReference type="NCBI Taxonomy" id="2494375"/>
    <lineage>
        <taxon>Bacteria</taxon>
        <taxon>Pseudomonadati</taxon>
        <taxon>Bacteroidota</taxon>
        <taxon>Flavobacteriia</taxon>
        <taxon>Flavobacteriales</taxon>
        <taxon>Flavobacteriaceae</taxon>
        <taxon>Aequorivita</taxon>
    </lineage>
</organism>
<proteinExistence type="predicted"/>
<feature type="transmembrane region" description="Helical" evidence="1">
    <location>
        <begin position="164"/>
        <end position="182"/>
    </location>
</feature>
<dbReference type="Proteomes" id="UP000285517">
    <property type="component" value="Chromosome"/>
</dbReference>
<feature type="transmembrane region" description="Helical" evidence="1">
    <location>
        <begin position="141"/>
        <end position="158"/>
    </location>
</feature>
<dbReference type="InterPro" id="IPR025367">
    <property type="entry name" value="DUF4271"/>
</dbReference>
<accession>A0A410G4Z1</accession>
<evidence type="ECO:0000313" key="3">
    <source>
        <dbReference type="Proteomes" id="UP000285517"/>
    </source>
</evidence>
<keyword evidence="3" id="KW-1185">Reference proteome</keyword>
<dbReference type="OrthoDB" id="1438590at2"/>
<dbReference type="Pfam" id="PF14093">
    <property type="entry name" value="DUF4271"/>
    <property type="match status" value="1"/>
</dbReference>